<dbReference type="Proteomes" id="UP000244309">
    <property type="component" value="Unassembled WGS sequence"/>
</dbReference>
<feature type="region of interest" description="Disordered" evidence="1">
    <location>
        <begin position="381"/>
        <end position="457"/>
    </location>
</feature>
<dbReference type="OrthoDB" id="4086470at2759"/>
<dbReference type="RefSeq" id="XP_025339800.1">
    <property type="nucleotide sequence ID" value="XM_025484869.1"/>
</dbReference>
<protein>
    <submittedName>
        <fullName evidence="2">Uncharacterized protein</fullName>
    </submittedName>
</protein>
<dbReference type="AlphaFoldDB" id="A0A2V1ALC1"/>
<sequence length="457" mass="49180">MDLRRSSRYNMDLSSAVASYVPGSLEIDDIPAVPVYNRATGKFRVFSSPERGGRGEGSPQRSDRTVQGTEYSRSSSSSSEMFNGAQSFDKAEAFEGSLGSAFHGASGLLSSSDQRPERRAFSENHGSRSFYQTKQPFGSSQTISSHSTLDPRQNYQGRFYDKPDLPPLPKAATESISSGSGSELFSSGSQSGDSSSEPEFSPRQPQKPALQSLDELSGGFLGHVPRRSVSTISTCRTVESGAFNDEVDVMSVLTSMDSIASEGSLWNVPTSEPEQSRSVTPKVEEPRQIAPKPEQASPPKTPKPASSQKYSSLLSSSPIASSSPVPKPPAKDIPLPKTKKLPPVPAPKTPSPKKVAFCLDSGAEYDKSRFMIPKEYKLEPKAKKTVKPRAVSQPDPILQPFHPVAKRHSQPIPVSKLSPVSLPASSPHPASQPTSPTRSAASQPVPFRTNVRIRGPI</sequence>
<organism evidence="2 3">
    <name type="scientific">Candidozyma haemuli</name>
    <dbReference type="NCBI Taxonomy" id="45357"/>
    <lineage>
        <taxon>Eukaryota</taxon>
        <taxon>Fungi</taxon>
        <taxon>Dikarya</taxon>
        <taxon>Ascomycota</taxon>
        <taxon>Saccharomycotina</taxon>
        <taxon>Pichiomycetes</taxon>
        <taxon>Metschnikowiaceae</taxon>
        <taxon>Candidozyma</taxon>
    </lineage>
</organism>
<feature type="region of interest" description="Disordered" evidence="1">
    <location>
        <begin position="262"/>
        <end position="353"/>
    </location>
</feature>
<feature type="compositionally biased region" description="Polar residues" evidence="1">
    <location>
        <begin position="267"/>
        <end position="279"/>
    </location>
</feature>
<feature type="compositionally biased region" description="Low complexity" evidence="1">
    <location>
        <begin position="295"/>
        <end position="324"/>
    </location>
</feature>
<reference evidence="2 3" key="1">
    <citation type="submission" date="2017-12" db="EMBL/GenBank/DDBJ databases">
        <title>Genome Sequence of a Multidrug-Resistant Candida haemulonii Isolate from a Patient with Chronic Leg Ulcers in Israel.</title>
        <authorList>
            <person name="Chow N.A."/>
            <person name="Gade L."/>
            <person name="Batra D."/>
            <person name="Rowe L.A."/>
            <person name="Ben-Ami R."/>
            <person name="Loparev V.N."/>
            <person name="Litvintseva A.P."/>
        </authorList>
    </citation>
    <scope>NUCLEOTIDE SEQUENCE [LARGE SCALE GENOMIC DNA]</scope>
    <source>
        <strain evidence="2 3">B11899</strain>
    </source>
</reference>
<evidence type="ECO:0000256" key="1">
    <source>
        <dbReference type="SAM" id="MobiDB-lite"/>
    </source>
</evidence>
<feature type="compositionally biased region" description="Polar residues" evidence="1">
    <location>
        <begin position="428"/>
        <end position="442"/>
    </location>
</feature>
<dbReference type="GeneID" id="37006481"/>
<keyword evidence="3" id="KW-1185">Reference proteome</keyword>
<feature type="compositionally biased region" description="Basic and acidic residues" evidence="1">
    <location>
        <begin position="114"/>
        <end position="126"/>
    </location>
</feature>
<feature type="region of interest" description="Disordered" evidence="1">
    <location>
        <begin position="44"/>
        <end position="84"/>
    </location>
</feature>
<feature type="compositionally biased region" description="Low complexity" evidence="1">
    <location>
        <begin position="174"/>
        <end position="201"/>
    </location>
</feature>
<dbReference type="VEuPathDB" id="FungiDB:CXQ85_001150"/>
<accession>A0A2V1ALC1</accession>
<evidence type="ECO:0000313" key="2">
    <source>
        <dbReference type="EMBL" id="PVH18860.1"/>
    </source>
</evidence>
<comment type="caution">
    <text evidence="2">The sequence shown here is derived from an EMBL/GenBank/DDBJ whole genome shotgun (WGS) entry which is preliminary data.</text>
</comment>
<proteinExistence type="predicted"/>
<name>A0A2V1ALC1_9ASCO</name>
<feature type="region of interest" description="Disordered" evidence="1">
    <location>
        <begin position="104"/>
        <end position="226"/>
    </location>
</feature>
<gene>
    <name evidence="2" type="ORF">CXQ85_001150</name>
</gene>
<dbReference type="EMBL" id="PKFO01000001">
    <property type="protein sequence ID" value="PVH18860.1"/>
    <property type="molecule type" value="Genomic_DNA"/>
</dbReference>
<feature type="compositionally biased region" description="Polar residues" evidence="1">
    <location>
        <begin position="127"/>
        <end position="156"/>
    </location>
</feature>
<evidence type="ECO:0000313" key="3">
    <source>
        <dbReference type="Proteomes" id="UP000244309"/>
    </source>
</evidence>